<feature type="region of interest" description="Disordered" evidence="9">
    <location>
        <begin position="575"/>
        <end position="615"/>
    </location>
</feature>
<evidence type="ECO:0000256" key="5">
    <source>
        <dbReference type="ARBA" id="ARBA00022840"/>
    </source>
</evidence>
<dbReference type="PROSITE" id="PS00108">
    <property type="entry name" value="PROTEIN_KINASE_ST"/>
    <property type="match status" value="1"/>
</dbReference>
<dbReference type="Proteomes" id="UP000193144">
    <property type="component" value="Unassembled WGS sequence"/>
</dbReference>
<evidence type="ECO:0000256" key="9">
    <source>
        <dbReference type="SAM" id="MobiDB-lite"/>
    </source>
</evidence>
<dbReference type="SUPFAM" id="SSF56112">
    <property type="entry name" value="Protein kinase-like (PK-like)"/>
    <property type="match status" value="1"/>
</dbReference>
<dbReference type="AlphaFoldDB" id="A0A1Y1ZFL5"/>
<dbReference type="FunFam" id="3.30.200.20:FF:000425">
    <property type="entry name" value="Putative calcium/calmodulin-dependent protein kinase"/>
    <property type="match status" value="1"/>
</dbReference>
<keyword evidence="4 11" id="KW-0418">Kinase</keyword>
<dbReference type="InterPro" id="IPR008271">
    <property type="entry name" value="Ser/Thr_kinase_AS"/>
</dbReference>
<feature type="cross-link" description="Glycyl lysine isopeptide (Lys-Gly) (interchain with G-Cter in SUMO2)" evidence="8">
    <location>
        <position position="286"/>
    </location>
</feature>
<feature type="compositionally biased region" description="Low complexity" evidence="9">
    <location>
        <begin position="578"/>
        <end position="590"/>
    </location>
</feature>
<evidence type="ECO:0000256" key="2">
    <source>
        <dbReference type="ARBA" id="ARBA00022679"/>
    </source>
</evidence>
<evidence type="ECO:0000313" key="11">
    <source>
        <dbReference type="EMBL" id="ORY08635.1"/>
    </source>
</evidence>
<keyword evidence="2" id="KW-0808">Transferase</keyword>
<feature type="active site" description="Proton acceptor" evidence="6">
    <location>
        <position position="284"/>
    </location>
</feature>
<evidence type="ECO:0000256" key="8">
    <source>
        <dbReference type="PIRSR" id="PIRSR630616-3"/>
    </source>
</evidence>
<evidence type="ECO:0000313" key="12">
    <source>
        <dbReference type="Proteomes" id="UP000193144"/>
    </source>
</evidence>
<dbReference type="PANTHER" id="PTHR24350">
    <property type="entry name" value="SERINE/THREONINE-PROTEIN KINASE IAL-RELATED"/>
    <property type="match status" value="1"/>
</dbReference>
<dbReference type="Pfam" id="PF00069">
    <property type="entry name" value="Pkinase"/>
    <property type="match status" value="1"/>
</dbReference>
<evidence type="ECO:0000256" key="3">
    <source>
        <dbReference type="ARBA" id="ARBA00022741"/>
    </source>
</evidence>
<keyword evidence="1" id="KW-0723">Serine/threonine-protein kinase</keyword>
<feature type="binding site" evidence="7">
    <location>
        <position position="335"/>
    </location>
    <ligand>
        <name>ATP</name>
        <dbReference type="ChEBI" id="CHEBI:30616"/>
    </ligand>
</feature>
<protein>
    <submittedName>
        <fullName evidence="11">Kinase-like domain-containing protein</fullName>
    </submittedName>
</protein>
<feature type="region of interest" description="Disordered" evidence="9">
    <location>
        <begin position="32"/>
        <end position="86"/>
    </location>
</feature>
<sequence>MQWPSLRHRTRRGSHRMPVMENFKNFLRHGKQARANPPHGEATTNVSPVHAQQQRHNNNGQADQHQYAHSDPNVNEHKPLQHNVPQGDYSAAAIDNRNVAARAGDAAAHAAGEQQKKHAHKQAGTTDRKDGYDPTVLERIVAEERESKGKLPRYPGLERWTLLEKMGDGAFSNVYRARDNTGQYGEAAIKVVRKFEMNSSQRANILKEVQIMRQLDHPNIVKLIDFSESRQYYYIILELCPGGELFHQIVRLTYFSEDLSRHVIVQVAKALEYLHEEAGVVHRDIKPENLLFYPTPFVPTRTPKPRGPDDEDKADEGEFIKGQGAGGIGLIKIADFGLSKVIWDSQTMTPCGTVGYTAPEIVKDERYSKSVDMWALGCVLYTLLCGFPPFYDESIQTLTEKVARGQYTFLSPWWDDISKSAQDLVSHLLTVDPEKRYDIKQFLEHPWIREADEMTYAAHDAPPLATPLHVRQKEFDTGRGDALQANYAYLESPGAKRQDFRSPGVVNLREVFDVGYAVHRQEEEGKRRKNFKQGYRGANAMNSLNALDENEDDDEFAAESGTDVSAMEQKMRNTTLSAAAQARQGAAPPRQEQRGYGQHSAAVAAAAKRQVRNKGAFELSLDNATLLGRRHKKPEPSALRNPVAADT</sequence>
<accession>A0A1Y1ZFL5</accession>
<dbReference type="STRING" id="1231657.A0A1Y1ZFL5"/>
<dbReference type="GO" id="GO:0005524">
    <property type="term" value="F:ATP binding"/>
    <property type="evidence" value="ECO:0007669"/>
    <property type="project" value="UniProtKB-KW"/>
</dbReference>
<dbReference type="GO" id="GO:0004674">
    <property type="term" value="F:protein serine/threonine kinase activity"/>
    <property type="evidence" value="ECO:0007669"/>
    <property type="project" value="UniProtKB-KW"/>
</dbReference>
<feature type="compositionally biased region" description="Low complexity" evidence="9">
    <location>
        <begin position="102"/>
        <end position="113"/>
    </location>
</feature>
<evidence type="ECO:0000256" key="7">
    <source>
        <dbReference type="PIRSR" id="PIRSR630616-2"/>
    </source>
</evidence>
<keyword evidence="3 7" id="KW-0547">Nucleotide-binding</keyword>
<evidence type="ECO:0000256" key="4">
    <source>
        <dbReference type="ARBA" id="ARBA00022777"/>
    </source>
</evidence>
<dbReference type="PROSITE" id="PS50011">
    <property type="entry name" value="PROTEIN_KINASE_DOM"/>
    <property type="match status" value="1"/>
</dbReference>
<feature type="binding site" evidence="7">
    <location>
        <begin position="288"/>
        <end position="289"/>
    </location>
    <ligand>
        <name>ATP</name>
        <dbReference type="ChEBI" id="CHEBI:30616"/>
    </ligand>
</feature>
<name>A0A1Y1ZFL5_9PLEO</name>
<comment type="caution">
    <text evidence="11">The sequence shown here is derived from an EMBL/GenBank/DDBJ whole genome shotgun (WGS) entry which is preliminary data.</text>
</comment>
<organism evidence="11 12">
    <name type="scientific">Clohesyomyces aquaticus</name>
    <dbReference type="NCBI Taxonomy" id="1231657"/>
    <lineage>
        <taxon>Eukaryota</taxon>
        <taxon>Fungi</taxon>
        <taxon>Dikarya</taxon>
        <taxon>Ascomycota</taxon>
        <taxon>Pezizomycotina</taxon>
        <taxon>Dothideomycetes</taxon>
        <taxon>Pleosporomycetidae</taxon>
        <taxon>Pleosporales</taxon>
        <taxon>Lindgomycetaceae</taxon>
        <taxon>Clohesyomyces</taxon>
    </lineage>
</organism>
<dbReference type="EMBL" id="MCFA01000097">
    <property type="protein sequence ID" value="ORY08635.1"/>
    <property type="molecule type" value="Genomic_DNA"/>
</dbReference>
<proteinExistence type="predicted"/>
<dbReference type="InterPro" id="IPR000719">
    <property type="entry name" value="Prot_kinase_dom"/>
</dbReference>
<dbReference type="Gene3D" id="1.10.510.10">
    <property type="entry name" value="Transferase(Phosphotransferase) domain 1"/>
    <property type="match status" value="1"/>
</dbReference>
<feature type="domain" description="Protein kinase" evidence="10">
    <location>
        <begin position="160"/>
        <end position="448"/>
    </location>
</feature>
<gene>
    <name evidence="11" type="ORF">BCR34DRAFT_569564</name>
</gene>
<dbReference type="OrthoDB" id="1738954at2759"/>
<feature type="region of interest" description="Disordered" evidence="9">
    <location>
        <begin position="102"/>
        <end position="131"/>
    </location>
</feature>
<reference evidence="11 12" key="1">
    <citation type="submission" date="2016-07" db="EMBL/GenBank/DDBJ databases">
        <title>Pervasive Adenine N6-methylation of Active Genes in Fungi.</title>
        <authorList>
            <consortium name="DOE Joint Genome Institute"/>
            <person name="Mondo S.J."/>
            <person name="Dannebaum R.O."/>
            <person name="Kuo R.C."/>
            <person name="Labutti K."/>
            <person name="Haridas S."/>
            <person name="Kuo A."/>
            <person name="Salamov A."/>
            <person name="Ahrendt S.R."/>
            <person name="Lipzen A."/>
            <person name="Sullivan W."/>
            <person name="Andreopoulos W.B."/>
            <person name="Clum A."/>
            <person name="Lindquist E."/>
            <person name="Daum C."/>
            <person name="Ramamoorthy G.K."/>
            <person name="Gryganskyi A."/>
            <person name="Culley D."/>
            <person name="Magnuson J.K."/>
            <person name="James T.Y."/>
            <person name="O'Malley M.A."/>
            <person name="Stajich J.E."/>
            <person name="Spatafora J.W."/>
            <person name="Visel A."/>
            <person name="Grigoriev I.V."/>
        </authorList>
    </citation>
    <scope>NUCLEOTIDE SEQUENCE [LARGE SCALE GENOMIC DNA]</scope>
    <source>
        <strain evidence="11 12">CBS 115471</strain>
    </source>
</reference>
<evidence type="ECO:0000256" key="6">
    <source>
        <dbReference type="PIRSR" id="PIRSR630616-1"/>
    </source>
</evidence>
<keyword evidence="12" id="KW-1185">Reference proteome</keyword>
<dbReference type="InterPro" id="IPR030616">
    <property type="entry name" value="Aur-like"/>
</dbReference>
<evidence type="ECO:0000259" key="10">
    <source>
        <dbReference type="PROSITE" id="PS50011"/>
    </source>
</evidence>
<feature type="binding site" evidence="7">
    <location>
        <position position="190"/>
    </location>
    <ligand>
        <name>ATP</name>
        <dbReference type="ChEBI" id="CHEBI:30616"/>
    </ligand>
</feature>
<dbReference type="SMART" id="SM00220">
    <property type="entry name" value="S_TKc"/>
    <property type="match status" value="1"/>
</dbReference>
<keyword evidence="5 7" id="KW-0067">ATP-binding</keyword>
<dbReference type="InterPro" id="IPR011009">
    <property type="entry name" value="Kinase-like_dom_sf"/>
</dbReference>
<dbReference type="CDD" id="cd14096">
    <property type="entry name" value="STKc_RCK1-like"/>
    <property type="match status" value="1"/>
</dbReference>
<dbReference type="Gene3D" id="3.30.200.20">
    <property type="entry name" value="Phosphorylase Kinase, domain 1"/>
    <property type="match status" value="1"/>
</dbReference>
<feature type="region of interest" description="Disordered" evidence="9">
    <location>
        <begin position="627"/>
        <end position="647"/>
    </location>
</feature>
<feature type="compositionally biased region" description="Polar residues" evidence="9">
    <location>
        <begin position="42"/>
        <end position="64"/>
    </location>
</feature>
<evidence type="ECO:0000256" key="1">
    <source>
        <dbReference type="ARBA" id="ARBA00022527"/>
    </source>
</evidence>